<keyword evidence="11" id="KW-1185">Reference proteome</keyword>
<dbReference type="InterPro" id="IPR007325">
    <property type="entry name" value="KFase/CYL"/>
</dbReference>
<dbReference type="PANTHER" id="PTHR31118:SF32">
    <property type="entry name" value="KYNURENINE FORMAMIDASE"/>
    <property type="match status" value="1"/>
</dbReference>
<evidence type="ECO:0000256" key="3">
    <source>
        <dbReference type="ARBA" id="ARBA00022723"/>
    </source>
</evidence>
<comment type="similarity">
    <text evidence="9">Belongs to the Cyclase 1 superfamily. KynB family.</text>
</comment>
<dbReference type="GO" id="GO:0019441">
    <property type="term" value="P:L-tryptophan catabolic process to kynurenine"/>
    <property type="evidence" value="ECO:0007669"/>
    <property type="project" value="UniProtKB-UniRule"/>
</dbReference>
<comment type="cofactor">
    <cofactor evidence="9">
        <name>Zn(2+)</name>
        <dbReference type="ChEBI" id="CHEBI:29105"/>
    </cofactor>
    <text evidence="9">Binds 2 zinc ions per subunit.</text>
</comment>
<accession>A0A511WQN3</accession>
<dbReference type="GO" id="GO:0004061">
    <property type="term" value="F:arylformamidase activity"/>
    <property type="evidence" value="ECO:0007669"/>
    <property type="project" value="UniProtKB-UniRule"/>
</dbReference>
<feature type="binding site" evidence="9">
    <location>
        <position position="54"/>
    </location>
    <ligand>
        <name>Zn(2+)</name>
        <dbReference type="ChEBI" id="CHEBI:29105"/>
        <label>1</label>
    </ligand>
</feature>
<reference evidence="10 11" key="1">
    <citation type="submission" date="2019-07" db="EMBL/GenBank/DDBJ databases">
        <title>Whole genome shotgun sequence of Halobacillus faecis NBRC 103569.</title>
        <authorList>
            <person name="Hosoyama A."/>
            <person name="Uohara A."/>
            <person name="Ohji S."/>
            <person name="Ichikawa N."/>
        </authorList>
    </citation>
    <scope>NUCLEOTIDE SEQUENCE [LARGE SCALE GENOMIC DNA]</scope>
    <source>
        <strain evidence="10 11">NBRC 103569</strain>
    </source>
</reference>
<dbReference type="EMBL" id="BJYD01000014">
    <property type="protein sequence ID" value="GEN53449.1"/>
    <property type="molecule type" value="Genomic_DNA"/>
</dbReference>
<feature type="binding site" evidence="9">
    <location>
        <position position="159"/>
    </location>
    <ligand>
        <name>Zn(2+)</name>
        <dbReference type="ChEBI" id="CHEBI:29105"/>
        <label>2</label>
    </ligand>
</feature>
<dbReference type="UniPathway" id="UPA00333">
    <property type="reaction ID" value="UER00454"/>
</dbReference>
<keyword evidence="6 9" id="KW-0823">Tryptophan catabolism</keyword>
<evidence type="ECO:0000313" key="11">
    <source>
        <dbReference type="Proteomes" id="UP000321886"/>
    </source>
</evidence>
<dbReference type="Pfam" id="PF04199">
    <property type="entry name" value="Cyclase"/>
    <property type="match status" value="1"/>
</dbReference>
<feature type="binding site" evidence="9">
    <location>
        <position position="54"/>
    </location>
    <ligand>
        <name>Zn(2+)</name>
        <dbReference type="ChEBI" id="CHEBI:29105"/>
        <label>2</label>
    </ligand>
</feature>
<dbReference type="GO" id="GO:0004328">
    <property type="term" value="F:formamidase activity"/>
    <property type="evidence" value="ECO:0007669"/>
    <property type="project" value="InterPro"/>
</dbReference>
<evidence type="ECO:0000256" key="1">
    <source>
        <dbReference type="ARBA" id="ARBA00002204"/>
    </source>
</evidence>
<proteinExistence type="inferred from homology"/>
<comment type="catalytic activity">
    <reaction evidence="7 9">
        <text>N-formyl-L-kynurenine + H2O = L-kynurenine + formate + H(+)</text>
        <dbReference type="Rhea" id="RHEA:13009"/>
        <dbReference type="ChEBI" id="CHEBI:15377"/>
        <dbReference type="ChEBI" id="CHEBI:15378"/>
        <dbReference type="ChEBI" id="CHEBI:15740"/>
        <dbReference type="ChEBI" id="CHEBI:57959"/>
        <dbReference type="ChEBI" id="CHEBI:58629"/>
        <dbReference type="EC" id="3.5.1.9"/>
    </reaction>
</comment>
<dbReference type="Proteomes" id="UP000321886">
    <property type="component" value="Unassembled WGS sequence"/>
</dbReference>
<feature type="binding site" evidence="9">
    <location>
        <position position="48"/>
    </location>
    <ligand>
        <name>Zn(2+)</name>
        <dbReference type="ChEBI" id="CHEBI:29105"/>
        <label>1</label>
    </ligand>
</feature>
<evidence type="ECO:0000256" key="5">
    <source>
        <dbReference type="ARBA" id="ARBA00022833"/>
    </source>
</evidence>
<protein>
    <recommendedName>
        <fullName evidence="9">Kynurenine formamidase</fullName>
        <shortName evidence="9">KFA</shortName>
        <shortName evidence="9">KFase</shortName>
        <ecNumber evidence="9">3.5.1.9</ecNumber>
    </recommendedName>
    <alternativeName>
        <fullName evidence="9">Arylformamidase</fullName>
    </alternativeName>
    <alternativeName>
        <fullName evidence="9">N-formylkynurenine formamidase</fullName>
        <shortName evidence="9">FKF</shortName>
    </alternativeName>
</protein>
<dbReference type="PANTHER" id="PTHR31118">
    <property type="entry name" value="CYCLASE-LIKE PROTEIN 2"/>
    <property type="match status" value="1"/>
</dbReference>
<dbReference type="EC" id="3.5.1.9" evidence="9"/>
<feature type="binding site" evidence="9">
    <location>
        <position position="171"/>
    </location>
    <ligand>
        <name>Zn(2+)</name>
        <dbReference type="ChEBI" id="CHEBI:29105"/>
        <label>1</label>
    </ligand>
</feature>
<feature type="active site" description="Proton donor/acceptor" evidence="9">
    <location>
        <position position="58"/>
    </location>
</feature>
<feature type="binding site" evidence="9">
    <location>
        <position position="52"/>
    </location>
    <ligand>
        <name>Zn(2+)</name>
        <dbReference type="ChEBI" id="CHEBI:29105"/>
        <label>1</label>
    </ligand>
</feature>
<evidence type="ECO:0000256" key="8">
    <source>
        <dbReference type="ARBA" id="ARBA00060547"/>
    </source>
</evidence>
<dbReference type="SUPFAM" id="SSF102198">
    <property type="entry name" value="Putative cyclase"/>
    <property type="match status" value="1"/>
</dbReference>
<comment type="pathway">
    <text evidence="8 9">Amino-acid degradation; L-tryptophan degradation via kynurenine pathway; L-kynurenine from L-tryptophan: step 2/2.</text>
</comment>
<dbReference type="InterPro" id="IPR017484">
    <property type="entry name" value="Kynurenine_formamidase_bac"/>
</dbReference>
<comment type="subunit">
    <text evidence="2 9">Homodimer.</text>
</comment>
<organism evidence="10 11">
    <name type="scientific">Halobacillus faecis</name>
    <dbReference type="NCBI Taxonomy" id="360184"/>
    <lineage>
        <taxon>Bacteria</taxon>
        <taxon>Bacillati</taxon>
        <taxon>Bacillota</taxon>
        <taxon>Bacilli</taxon>
        <taxon>Bacillales</taxon>
        <taxon>Bacillaceae</taxon>
        <taxon>Halobacillus</taxon>
    </lineage>
</organism>
<feature type="binding site" evidence="9">
    <location>
        <position position="171"/>
    </location>
    <ligand>
        <name>Zn(2+)</name>
        <dbReference type="ChEBI" id="CHEBI:29105"/>
        <label>2</label>
    </ligand>
</feature>
<evidence type="ECO:0000256" key="4">
    <source>
        <dbReference type="ARBA" id="ARBA00022801"/>
    </source>
</evidence>
<dbReference type="InterPro" id="IPR037175">
    <property type="entry name" value="KFase_sf"/>
</dbReference>
<comment type="caution">
    <text evidence="10">The sequence shown here is derived from an EMBL/GenBank/DDBJ whole genome shotgun (WGS) entry which is preliminary data.</text>
</comment>
<evidence type="ECO:0000256" key="9">
    <source>
        <dbReference type="HAMAP-Rule" id="MF_01969"/>
    </source>
</evidence>
<comment type="function">
    <text evidence="1 9">Catalyzes the hydrolysis of N-formyl-L-kynurenine to L-kynurenine, the second step in the kynurenine pathway of tryptophan degradation.</text>
</comment>
<dbReference type="NCBIfam" id="TIGR03035">
    <property type="entry name" value="trp_arylform"/>
    <property type="match status" value="1"/>
</dbReference>
<keyword evidence="3 9" id="KW-0479">Metal-binding</keyword>
<dbReference type="AlphaFoldDB" id="A0A511WQN3"/>
<dbReference type="FunFam" id="3.50.30.50:FF:000001">
    <property type="entry name" value="Kynurenine formamidase"/>
    <property type="match status" value="1"/>
</dbReference>
<name>A0A511WQN3_9BACI</name>
<keyword evidence="5 9" id="KW-0862">Zinc</keyword>
<gene>
    <name evidence="9 10" type="primary">kynB</name>
    <name evidence="10" type="ORF">HFA01_17110</name>
</gene>
<dbReference type="GO" id="GO:0008270">
    <property type="term" value="F:zinc ion binding"/>
    <property type="evidence" value="ECO:0007669"/>
    <property type="project" value="UniProtKB-UniRule"/>
</dbReference>
<feature type="binding site" evidence="9">
    <location>
        <position position="18"/>
    </location>
    <ligand>
        <name>substrate</name>
    </ligand>
</feature>
<evidence type="ECO:0000256" key="6">
    <source>
        <dbReference type="ARBA" id="ARBA00023079"/>
    </source>
</evidence>
<evidence type="ECO:0000256" key="7">
    <source>
        <dbReference type="ARBA" id="ARBA00048496"/>
    </source>
</evidence>
<sequence>MMKFIDITMKLNNDTPPWPGDERFEYKLTWSMEDTGSVNVGQFKGSNHIGTHVDAPYHYDSAGLKIADLPVDRFSGQALIVSVKDEPVITKKLLEDVDLSKVSKVLFHTGSWKDRTRFPDQYTVIGEDVGPFLKQQGIDLIGIDTPSVDPETSKELKGHHTLYQNDILILEGIELSQVPEGIYELFAFPLRIEQADGSPVRAVLRSTDAS</sequence>
<dbReference type="Gene3D" id="3.50.30.50">
    <property type="entry name" value="Putative cyclase"/>
    <property type="match status" value="1"/>
</dbReference>
<evidence type="ECO:0000313" key="10">
    <source>
        <dbReference type="EMBL" id="GEN53449.1"/>
    </source>
</evidence>
<dbReference type="HAMAP" id="MF_01969">
    <property type="entry name" value="KynB"/>
    <property type="match status" value="1"/>
</dbReference>
<dbReference type="RefSeq" id="WP_246139302.1">
    <property type="nucleotide sequence ID" value="NZ_BJYD01000014.1"/>
</dbReference>
<keyword evidence="4 9" id="KW-0378">Hydrolase</keyword>
<evidence type="ECO:0000256" key="2">
    <source>
        <dbReference type="ARBA" id="ARBA00011738"/>
    </source>
</evidence>